<dbReference type="GO" id="GO:0015031">
    <property type="term" value="P:protein transport"/>
    <property type="evidence" value="ECO:0007669"/>
    <property type="project" value="UniProtKB-KW"/>
</dbReference>
<feature type="region of interest" description="Disordered" evidence="7">
    <location>
        <begin position="162"/>
        <end position="189"/>
    </location>
</feature>
<evidence type="ECO:0000256" key="7">
    <source>
        <dbReference type="SAM" id="MobiDB-lite"/>
    </source>
</evidence>
<comment type="subcellular location">
    <subcellularLocation>
        <location evidence="1">Mitochondrion outer membrane</location>
    </subcellularLocation>
</comment>
<keyword evidence="5" id="KW-0496">Mitochondrion</keyword>
<evidence type="ECO:0000256" key="6">
    <source>
        <dbReference type="ARBA" id="ARBA00023136"/>
    </source>
</evidence>
<keyword evidence="3" id="KW-1000">Mitochondrion outer membrane</keyword>
<accession>A0A507B509</accession>
<dbReference type="STRING" id="1093900.A0A507B509"/>
<dbReference type="PANTHER" id="PTHR12289">
    <property type="entry name" value="METAXIN RELATED"/>
    <property type="match status" value="1"/>
</dbReference>
<comment type="caution">
    <text evidence="9">The sequence shown here is derived from an EMBL/GenBank/DDBJ whole genome shotgun (WGS) entry which is preliminary data.</text>
</comment>
<proteinExistence type="predicted"/>
<protein>
    <recommendedName>
        <fullName evidence="8">Mitochondrial outer membrane transport complex Sam37/metaxin N-terminal domain-containing protein</fullName>
    </recommendedName>
</protein>
<sequence length="489" mass="50866">MLEFHVWGPACGLPSIDAESLALITYASFVLPPTAFTLVTTSPSAVPSHVLPSLYDRATGSWVSGYRPIVSHLASTSTSSSSRLDHDPDARLTPAQRADADALAAFLASRAAPLVALSLYASHTNWSEVVRPAYSRILPFPLTWVEPPLVRDAMLQRAEGLGLGDLDPDAEVPPDGAETSGRPRPPPPSLKTIADYINQGRLGAADRTSEETRAVNKLRSTARTSCLDPLAQALRRAAPDDALSFVAAAAGGDGRAPTSVDCLAYAYLSLMLVPDLPRRWLRDLLASEPSLAALTAFTSALRAAIPPAAPLTLTGPSTTASSSSLAARFLRGALRSAPHVGDALHARDLRLRAATSDDIARRQQRRRDLLHAFCAAVLGSALVAGVLAWRRVPAFGEAVYRWSRPARGFGAAGALLGLYGSSSSSSAGVSFGGGRDGAGGGFRAPQGYAGGGASGVGSGLGGEYEEVPIEMSGRPEVVEVDVEVGSGSS</sequence>
<dbReference type="GeneID" id="41979628"/>
<dbReference type="AlphaFoldDB" id="A0A507B509"/>
<dbReference type="InParanoid" id="A0A507B509"/>
<dbReference type="Pfam" id="PF10568">
    <property type="entry name" value="Tom37"/>
    <property type="match status" value="1"/>
</dbReference>
<dbReference type="InterPro" id="IPR019564">
    <property type="entry name" value="Sam37/metaxin_N"/>
</dbReference>
<organism evidence="9 10">
    <name type="scientific">Thyridium curvatum</name>
    <dbReference type="NCBI Taxonomy" id="1093900"/>
    <lineage>
        <taxon>Eukaryota</taxon>
        <taxon>Fungi</taxon>
        <taxon>Dikarya</taxon>
        <taxon>Ascomycota</taxon>
        <taxon>Pezizomycotina</taxon>
        <taxon>Sordariomycetes</taxon>
        <taxon>Sordariomycetidae</taxon>
        <taxon>Thyridiales</taxon>
        <taxon>Thyridiaceae</taxon>
        <taxon>Thyridium</taxon>
    </lineage>
</organism>
<keyword evidence="6" id="KW-0472">Membrane</keyword>
<evidence type="ECO:0000259" key="8">
    <source>
        <dbReference type="Pfam" id="PF10568"/>
    </source>
</evidence>
<dbReference type="Proteomes" id="UP000319257">
    <property type="component" value="Unassembled WGS sequence"/>
</dbReference>
<keyword evidence="4" id="KW-0653">Protein transport</keyword>
<evidence type="ECO:0000256" key="5">
    <source>
        <dbReference type="ARBA" id="ARBA00023128"/>
    </source>
</evidence>
<evidence type="ECO:0000313" key="9">
    <source>
        <dbReference type="EMBL" id="TPX17352.1"/>
    </source>
</evidence>
<evidence type="ECO:0000313" key="10">
    <source>
        <dbReference type="Proteomes" id="UP000319257"/>
    </source>
</evidence>
<dbReference type="EMBL" id="SKBQ01000142">
    <property type="protein sequence ID" value="TPX17352.1"/>
    <property type="molecule type" value="Genomic_DNA"/>
</dbReference>
<evidence type="ECO:0000256" key="3">
    <source>
        <dbReference type="ARBA" id="ARBA00022787"/>
    </source>
</evidence>
<dbReference type="GO" id="GO:0001401">
    <property type="term" value="C:SAM complex"/>
    <property type="evidence" value="ECO:0007669"/>
    <property type="project" value="InterPro"/>
</dbReference>
<dbReference type="InterPro" id="IPR050931">
    <property type="entry name" value="Mito_Protein_Transport_Metaxin"/>
</dbReference>
<reference evidence="9 10" key="1">
    <citation type="submission" date="2019-06" db="EMBL/GenBank/DDBJ databases">
        <title>Draft genome sequence of the filamentous fungus Phialemoniopsis curvata isolated from diesel fuel.</title>
        <authorList>
            <person name="Varaljay V.A."/>
            <person name="Lyon W.J."/>
            <person name="Crouch A.L."/>
            <person name="Drake C.E."/>
            <person name="Hollomon J.M."/>
            <person name="Nadeau L.J."/>
            <person name="Nunn H.S."/>
            <person name="Stevenson B.S."/>
            <person name="Bojanowski C.L."/>
            <person name="Crookes-Goodson W.J."/>
        </authorList>
    </citation>
    <scope>NUCLEOTIDE SEQUENCE [LARGE SCALE GENOMIC DNA]</scope>
    <source>
        <strain evidence="9 10">D216</strain>
    </source>
</reference>
<evidence type="ECO:0000256" key="1">
    <source>
        <dbReference type="ARBA" id="ARBA00004294"/>
    </source>
</evidence>
<dbReference type="RefSeq" id="XP_030999063.1">
    <property type="nucleotide sequence ID" value="XM_031134994.1"/>
</dbReference>
<evidence type="ECO:0000256" key="4">
    <source>
        <dbReference type="ARBA" id="ARBA00022927"/>
    </source>
</evidence>
<gene>
    <name evidence="9" type="ORF">E0L32_012181</name>
</gene>
<evidence type="ECO:0000256" key="2">
    <source>
        <dbReference type="ARBA" id="ARBA00022448"/>
    </source>
</evidence>
<dbReference type="OrthoDB" id="5835136at2759"/>
<name>A0A507B509_9PEZI</name>
<dbReference type="GO" id="GO:0007005">
    <property type="term" value="P:mitochondrion organization"/>
    <property type="evidence" value="ECO:0007669"/>
    <property type="project" value="TreeGrafter"/>
</dbReference>
<feature type="domain" description="Mitochondrial outer membrane transport complex Sam37/metaxin N-terminal" evidence="8">
    <location>
        <begin position="20"/>
        <end position="150"/>
    </location>
</feature>
<dbReference type="PANTHER" id="PTHR12289:SF41">
    <property type="entry name" value="FAILED AXON CONNECTIONS-RELATED"/>
    <property type="match status" value="1"/>
</dbReference>
<keyword evidence="10" id="KW-1185">Reference proteome</keyword>
<keyword evidence="2" id="KW-0813">Transport</keyword>